<dbReference type="Pfam" id="PF02593">
    <property type="entry name" value="DUF166"/>
    <property type="match status" value="1"/>
</dbReference>
<sequence>MLKVVILTDGTYGDRAYDTIKEKFDTEFIQLEAPSGMFLDDDIEIPDNAINKINKANIIISYISHPDLALDIVYRFADKVDWIIIASWKGNGLKNQFESKNNVSCPYIMCELEENGNSTYDEFVSKIGCPKVDLIIEDEKIKDVKVLRSSPCGSTSFVAEYIKEKYKNKIPDEENLPREAGLRIQHYPCRAGKMRLFTDEECKKQKASGFHQEAFENAILSKK</sequence>
<accession>A0A644T9C5</accession>
<organism evidence="1">
    <name type="scientific">bioreactor metagenome</name>
    <dbReference type="NCBI Taxonomy" id="1076179"/>
    <lineage>
        <taxon>unclassified sequences</taxon>
        <taxon>metagenomes</taxon>
        <taxon>ecological metagenomes</taxon>
    </lineage>
</organism>
<proteinExistence type="predicted"/>
<evidence type="ECO:0008006" key="2">
    <source>
        <dbReference type="Google" id="ProtNLM"/>
    </source>
</evidence>
<reference evidence="1" key="1">
    <citation type="submission" date="2019-08" db="EMBL/GenBank/DDBJ databases">
        <authorList>
            <person name="Kucharzyk K."/>
            <person name="Murdoch R.W."/>
            <person name="Higgins S."/>
            <person name="Loffler F."/>
        </authorList>
    </citation>
    <scope>NUCLEOTIDE SEQUENCE</scope>
</reference>
<dbReference type="EMBL" id="VSSQ01000019">
    <property type="protein sequence ID" value="MPL62762.1"/>
    <property type="molecule type" value="Genomic_DNA"/>
</dbReference>
<protein>
    <recommendedName>
        <fullName evidence="2">Thymidylate synthase</fullName>
    </recommendedName>
</protein>
<dbReference type="InterPro" id="IPR003745">
    <property type="entry name" value="DUF166"/>
</dbReference>
<evidence type="ECO:0000313" key="1">
    <source>
        <dbReference type="EMBL" id="MPL62762.1"/>
    </source>
</evidence>
<comment type="caution">
    <text evidence="1">The sequence shown here is derived from an EMBL/GenBank/DDBJ whole genome shotgun (WGS) entry which is preliminary data.</text>
</comment>
<dbReference type="AlphaFoldDB" id="A0A644T9C5"/>
<gene>
    <name evidence="1" type="ORF">SDC9_08382</name>
</gene>
<name>A0A644T9C5_9ZZZZ</name>